<evidence type="ECO:0000313" key="3">
    <source>
        <dbReference type="Proteomes" id="UP000244223"/>
    </source>
</evidence>
<dbReference type="InterPro" id="IPR001853">
    <property type="entry name" value="DSBA-like_thioredoxin_dom"/>
</dbReference>
<dbReference type="PANTHER" id="PTHR42943">
    <property type="entry name" value="GLUTATHIONE S-TRANSFERASE KAPPA"/>
    <property type="match status" value="1"/>
</dbReference>
<dbReference type="Pfam" id="PF01323">
    <property type="entry name" value="DSBA"/>
    <property type="match status" value="1"/>
</dbReference>
<gene>
    <name evidence="2" type="ORF">C8N29_101260</name>
</gene>
<evidence type="ECO:0000259" key="1">
    <source>
        <dbReference type="Pfam" id="PF01323"/>
    </source>
</evidence>
<keyword evidence="2" id="KW-0413">Isomerase</keyword>
<dbReference type="AlphaFoldDB" id="A0A2T5J3R2"/>
<dbReference type="GO" id="GO:0004364">
    <property type="term" value="F:glutathione transferase activity"/>
    <property type="evidence" value="ECO:0007669"/>
    <property type="project" value="TreeGrafter"/>
</dbReference>
<accession>A0A2T5J3R2</accession>
<dbReference type="OrthoDB" id="5244108at2"/>
<dbReference type="Gene3D" id="3.40.30.10">
    <property type="entry name" value="Glutaredoxin"/>
    <property type="match status" value="1"/>
</dbReference>
<comment type="caution">
    <text evidence="2">The sequence shown here is derived from an EMBL/GenBank/DDBJ whole genome shotgun (WGS) entry which is preliminary data.</text>
</comment>
<keyword evidence="3" id="KW-1185">Reference proteome</keyword>
<feature type="domain" description="DSBA-like thioredoxin" evidence="1">
    <location>
        <begin position="248"/>
        <end position="428"/>
    </location>
</feature>
<dbReference type="EMBL" id="QAON01000001">
    <property type="protein sequence ID" value="PTQ91188.1"/>
    <property type="molecule type" value="Genomic_DNA"/>
</dbReference>
<dbReference type="GO" id="GO:0006749">
    <property type="term" value="P:glutathione metabolic process"/>
    <property type="evidence" value="ECO:0007669"/>
    <property type="project" value="TreeGrafter"/>
</dbReference>
<dbReference type="RefSeq" id="WP_107864210.1">
    <property type="nucleotide sequence ID" value="NZ_QAON01000001.1"/>
</dbReference>
<dbReference type="GO" id="GO:0016853">
    <property type="term" value="F:isomerase activity"/>
    <property type="evidence" value="ECO:0007669"/>
    <property type="project" value="UniProtKB-KW"/>
</dbReference>
<reference evidence="2 3" key="1">
    <citation type="submission" date="2018-04" db="EMBL/GenBank/DDBJ databases">
        <title>Genomic Encyclopedia of Archaeal and Bacterial Type Strains, Phase II (KMG-II): from individual species to whole genera.</title>
        <authorList>
            <person name="Goeker M."/>
        </authorList>
    </citation>
    <scope>NUCLEOTIDE SEQUENCE [LARGE SCALE GENOMIC DNA]</scope>
    <source>
        <strain evidence="2 3">DSM 5822</strain>
    </source>
</reference>
<organism evidence="2 3">
    <name type="scientific">Agitococcus lubricus</name>
    <dbReference type="NCBI Taxonomy" id="1077255"/>
    <lineage>
        <taxon>Bacteria</taxon>
        <taxon>Pseudomonadati</taxon>
        <taxon>Pseudomonadota</taxon>
        <taxon>Gammaproteobacteria</taxon>
        <taxon>Moraxellales</taxon>
        <taxon>Moraxellaceae</taxon>
        <taxon>Agitococcus</taxon>
    </lineage>
</organism>
<protein>
    <submittedName>
        <fullName evidence="2">2-hydroxychromene-2-carboxylate isomerase</fullName>
    </submittedName>
</protein>
<name>A0A2T5J3R2_9GAMM</name>
<dbReference type="GO" id="GO:0004602">
    <property type="term" value="F:glutathione peroxidase activity"/>
    <property type="evidence" value="ECO:0007669"/>
    <property type="project" value="TreeGrafter"/>
</dbReference>
<dbReference type="InterPro" id="IPR051924">
    <property type="entry name" value="GST_Kappa/NadH"/>
</dbReference>
<dbReference type="PANTHER" id="PTHR42943:SF4">
    <property type="entry name" value="C2H2-TYPE DOMAIN-CONTAINING PROTEIN"/>
    <property type="match status" value="1"/>
</dbReference>
<evidence type="ECO:0000313" key="2">
    <source>
        <dbReference type="EMBL" id="PTQ91188.1"/>
    </source>
</evidence>
<dbReference type="InterPro" id="IPR036249">
    <property type="entry name" value="Thioredoxin-like_sf"/>
</dbReference>
<sequence length="442" mass="52022">MPLARRLLQPLLSRALVHPYVHQLLAARYELPRRLAAITPTITVWLRCNDPYSYLLVQVLPQLANQFELQFEIKLLPYQEPNHFLSHELRDAWYLAQLHQLSFHEFQTPNEESCQLANQILLAEHDLALEDYLTLIKQVFLCLWEHQSHKLRTLALRFSPFPLEQSQRRLLINQHQLTQFGQDKAAYLHYQGHWFWCLDDLLFLTEQLSAAGLGQEYQSGLYLPSHTPDYLINDTEQLTIIRRQKYQLDYYFHLNEPWSYLYFQPVCRLAEYYQLKLHLKPILLSQYDDCSLDLSWYQRLQTLTWFAQKTQTDFGRICLANDKAMMYSLNLICLAKSQGLDQAVSLAVLQRIWATGHDLSYSSSLKQLIKETGLKLKQINTIKNDSYLSTIEQYTLEWTQLDVPYVPTLYLHGERRIAFGGAHRLWAIEMALIDNMKLIGTI</sequence>
<proteinExistence type="predicted"/>
<dbReference type="Proteomes" id="UP000244223">
    <property type="component" value="Unassembled WGS sequence"/>
</dbReference>
<dbReference type="SUPFAM" id="SSF52833">
    <property type="entry name" value="Thioredoxin-like"/>
    <property type="match status" value="1"/>
</dbReference>